<organism evidence="1 2">
    <name type="scientific">Phaeosphaeria nodorum (strain SN15 / ATCC MYA-4574 / FGSC 10173)</name>
    <name type="common">Glume blotch fungus</name>
    <name type="synonym">Parastagonospora nodorum</name>
    <dbReference type="NCBI Taxonomy" id="321614"/>
    <lineage>
        <taxon>Eukaryota</taxon>
        <taxon>Fungi</taxon>
        <taxon>Dikarya</taxon>
        <taxon>Ascomycota</taxon>
        <taxon>Pezizomycotina</taxon>
        <taxon>Dothideomycetes</taxon>
        <taxon>Pleosporomycetidae</taxon>
        <taxon>Pleosporales</taxon>
        <taxon>Pleosporineae</taxon>
        <taxon>Phaeosphaeriaceae</taxon>
        <taxon>Parastagonospora</taxon>
    </lineage>
</organism>
<reference evidence="2" key="1">
    <citation type="journal article" date="2007" name="Plant Cell">
        <title>Dothideomycete-plant interactions illuminated by genome sequencing and EST analysis of the wheat pathogen Stagonospora nodorum.</title>
        <authorList>
            <person name="Hane J.K."/>
            <person name="Lowe R.G."/>
            <person name="Solomon P.S."/>
            <person name="Tan K.C."/>
            <person name="Schoch C.L."/>
            <person name="Spatafora J.W."/>
            <person name="Crous P.W."/>
            <person name="Kodira C."/>
            <person name="Birren B.W."/>
            <person name="Galagan J.E."/>
            <person name="Torriani S.F."/>
            <person name="McDonald B.A."/>
            <person name="Oliver R.P."/>
        </authorList>
    </citation>
    <scope>NUCLEOTIDE SEQUENCE [LARGE SCALE GENOMIC DNA]</scope>
    <source>
        <strain evidence="2">SN15 / ATCC MYA-4574 / FGSC 10173</strain>
    </source>
</reference>
<dbReference type="AlphaFoldDB" id="Q0UGB0"/>
<name>Q0UGB0_PHANO</name>
<evidence type="ECO:0000313" key="2">
    <source>
        <dbReference type="Proteomes" id="UP000001055"/>
    </source>
</evidence>
<protein>
    <submittedName>
        <fullName evidence="1">Uncharacterized protein</fullName>
    </submittedName>
</protein>
<evidence type="ECO:0000313" key="1">
    <source>
        <dbReference type="EMBL" id="EAT83396.1"/>
    </source>
</evidence>
<accession>Q0UGB0</accession>
<dbReference type="EMBL" id="CH445338">
    <property type="protein sequence ID" value="EAT83396.1"/>
    <property type="molecule type" value="Genomic_DNA"/>
</dbReference>
<proteinExistence type="predicted"/>
<gene>
    <name evidence="1" type="ORF">SNOG_09204</name>
</gene>
<dbReference type="RefSeq" id="XP_001799503.1">
    <property type="nucleotide sequence ID" value="XM_001799451.1"/>
</dbReference>
<dbReference type="Proteomes" id="UP000001055">
    <property type="component" value="Unassembled WGS sequence"/>
</dbReference>
<dbReference type="InParanoid" id="Q0UGB0"/>
<dbReference type="GeneID" id="5976404"/>
<dbReference type="HOGENOM" id="CLU_2109877_0_0_1"/>
<dbReference type="KEGG" id="pno:SNOG_09204"/>
<sequence>MEILAVLCRQVPLEAVFLLHAKIDEFELDLYTGPAKHNLVVYVRGADSISPTISEDSQQHDSTPHIRDSVYGENVSIDELSCKQAPACCTVHECSLVVDSPAAGTHGATMPNSAD</sequence>